<accession>A0A835XXP0</accession>
<evidence type="ECO:0000313" key="1">
    <source>
        <dbReference type="EMBL" id="KAG2493007.1"/>
    </source>
</evidence>
<evidence type="ECO:0000313" key="2">
    <source>
        <dbReference type="Proteomes" id="UP000612055"/>
    </source>
</evidence>
<gene>
    <name evidence="1" type="ORF">HYH03_008671</name>
</gene>
<protein>
    <submittedName>
        <fullName evidence="1">Uncharacterized protein</fullName>
    </submittedName>
</protein>
<comment type="caution">
    <text evidence="1">The sequence shown here is derived from an EMBL/GenBank/DDBJ whole genome shotgun (WGS) entry which is preliminary data.</text>
</comment>
<keyword evidence="2" id="KW-1185">Reference proteome</keyword>
<reference evidence="1" key="1">
    <citation type="journal article" date="2020" name="bioRxiv">
        <title>Comparative genomics of Chlamydomonas.</title>
        <authorList>
            <person name="Craig R.J."/>
            <person name="Hasan A.R."/>
            <person name="Ness R.W."/>
            <person name="Keightley P.D."/>
        </authorList>
    </citation>
    <scope>NUCLEOTIDE SEQUENCE</scope>
    <source>
        <strain evidence="1">CCAP 11/70</strain>
    </source>
</reference>
<dbReference type="Proteomes" id="UP000612055">
    <property type="component" value="Unassembled WGS sequence"/>
</dbReference>
<dbReference type="AlphaFoldDB" id="A0A835XXP0"/>
<organism evidence="1 2">
    <name type="scientific">Edaphochlamys debaryana</name>
    <dbReference type="NCBI Taxonomy" id="47281"/>
    <lineage>
        <taxon>Eukaryota</taxon>
        <taxon>Viridiplantae</taxon>
        <taxon>Chlorophyta</taxon>
        <taxon>core chlorophytes</taxon>
        <taxon>Chlorophyceae</taxon>
        <taxon>CS clade</taxon>
        <taxon>Chlamydomonadales</taxon>
        <taxon>Chlamydomonadales incertae sedis</taxon>
        <taxon>Edaphochlamys</taxon>
    </lineage>
</organism>
<sequence length="152" mass="16695">MQSQESSVLSSPRSILGFEPIHAATPSGTQLRTQRSLLAELLASSSNVTELGEDDVEEEPSVRVLPPARTSCTCGLGQGVLRAYHPLPCALHRHDETCDAPFSPSGIAIPSKTYYKLESQVAEQRLIQRQRALYRAKQEQAEHVQLAVNQCQ</sequence>
<dbReference type="OrthoDB" id="535089at2759"/>
<proteinExistence type="predicted"/>
<dbReference type="EMBL" id="JAEHOE010000040">
    <property type="protein sequence ID" value="KAG2493007.1"/>
    <property type="molecule type" value="Genomic_DNA"/>
</dbReference>
<name>A0A835XXP0_9CHLO</name>